<proteinExistence type="predicted"/>
<dbReference type="Pfam" id="PF19448">
    <property type="entry name" value="DUF5986"/>
    <property type="match status" value="1"/>
</dbReference>
<name>A0A0A0IJA0_CLOBO</name>
<reference evidence="2 3" key="1">
    <citation type="submission" date="2014-01" db="EMBL/GenBank/DDBJ databases">
        <title>Plasmidome dynamics in the species complex Clostridium novyi sensu lato converts strains of independent lineages into distinctly different pathogens.</title>
        <authorList>
            <person name="Skarin H."/>
            <person name="Segerman B."/>
        </authorList>
    </citation>
    <scope>NUCLEOTIDE SEQUENCE [LARGE SCALE GENOMIC DNA]</scope>
    <source>
        <strain evidence="2 3">DC5</strain>
    </source>
</reference>
<dbReference type="Proteomes" id="UP000030014">
    <property type="component" value="Unassembled WGS sequence"/>
</dbReference>
<accession>A0A0A0IJA0</accession>
<sequence length="258" mass="31095">MKKNILPLELLSDYKIKLIIKSINDAMPQYLNHVKKEELPTQNGRYHEIWNYIFKNIKNNFSDFPYKCYKISRGKLWEFIAIYDQKENILFVLMKEERFNQIKKDKNNDYHYIKILNVINNNISNKHNEQLCLFEKDNDKEEYIEDDLHRMIKDINGKIKICVNILFSNKLSKVSSISANISNYYLSEIKSYNWNKYIKADIDEIIDTEDEHNFENPPIELKIRATAHTIKNKERDNSDEIVKSKEQRNKKYEDRLTR</sequence>
<feature type="region of interest" description="Disordered" evidence="1">
    <location>
        <begin position="233"/>
        <end position="258"/>
    </location>
</feature>
<evidence type="ECO:0000313" key="3">
    <source>
        <dbReference type="Proteomes" id="UP000030014"/>
    </source>
</evidence>
<dbReference type="RefSeq" id="WP_039259233.1">
    <property type="nucleotide sequence ID" value="NZ_JDRY01000022.1"/>
</dbReference>
<gene>
    <name evidence="2" type="ORF">Z955_03875</name>
</gene>
<dbReference type="EMBL" id="JDRY01000022">
    <property type="protein sequence ID" value="KGN00327.1"/>
    <property type="molecule type" value="Genomic_DNA"/>
</dbReference>
<comment type="caution">
    <text evidence="2">The sequence shown here is derived from an EMBL/GenBank/DDBJ whole genome shotgun (WGS) entry which is preliminary data.</text>
</comment>
<dbReference type="InterPro" id="IPR046028">
    <property type="entry name" value="DUF5986"/>
</dbReference>
<evidence type="ECO:0000313" key="2">
    <source>
        <dbReference type="EMBL" id="KGN00327.1"/>
    </source>
</evidence>
<protein>
    <submittedName>
        <fullName evidence="2">Uncharacterized protein</fullName>
    </submittedName>
</protein>
<evidence type="ECO:0000256" key="1">
    <source>
        <dbReference type="SAM" id="MobiDB-lite"/>
    </source>
</evidence>
<organism evidence="2 3">
    <name type="scientific">Clostridium botulinum C/D str. DC5</name>
    <dbReference type="NCBI Taxonomy" id="1443128"/>
    <lineage>
        <taxon>Bacteria</taxon>
        <taxon>Bacillati</taxon>
        <taxon>Bacillota</taxon>
        <taxon>Clostridia</taxon>
        <taxon>Eubacteriales</taxon>
        <taxon>Clostridiaceae</taxon>
        <taxon>Clostridium</taxon>
    </lineage>
</organism>
<dbReference type="AlphaFoldDB" id="A0A0A0IJA0"/>